<sequence>MKKLSLIVAFVASVVLLGSCLRGNDPEPERVGGTTFINTFIEADAAFYYVGRNTIEGLNPLGYRTFSQWPIYIFPGENRRLEIYSTYEDNRLVDTTFTVQDSVYYSSIVYGTHDDPRHFITEDRIPEDVDDPAAIAAVRFYNLANTDRRVTLHIGEMEPVAAFRNRPLETPQTGKAGEDFIPVATGTYIVSVVDEDGETVATRESRVDLSAGSYISIFLTGDERDPNTFYVGVVPQWVN</sequence>
<accession>A0A1I3UCG3</accession>
<dbReference type="PROSITE" id="PS51257">
    <property type="entry name" value="PROKAR_LIPOPROTEIN"/>
    <property type="match status" value="1"/>
</dbReference>
<reference evidence="1 2" key="1">
    <citation type="submission" date="2016-10" db="EMBL/GenBank/DDBJ databases">
        <authorList>
            <person name="de Groot N.N."/>
        </authorList>
    </citation>
    <scope>NUCLEOTIDE SEQUENCE [LARGE SCALE GENOMIC DNA]</scope>
    <source>
        <strain evidence="1 2">RK1</strain>
    </source>
</reference>
<evidence type="ECO:0008006" key="3">
    <source>
        <dbReference type="Google" id="ProtNLM"/>
    </source>
</evidence>
<dbReference type="EMBL" id="FOQO01000014">
    <property type="protein sequence ID" value="SFJ81208.1"/>
    <property type="molecule type" value="Genomic_DNA"/>
</dbReference>
<gene>
    <name evidence="1" type="ORF">SAMN05444682_114113</name>
</gene>
<keyword evidence="2" id="KW-1185">Reference proteome</keyword>
<evidence type="ECO:0000313" key="1">
    <source>
        <dbReference type="EMBL" id="SFJ81208.1"/>
    </source>
</evidence>
<organism evidence="1 2">
    <name type="scientific">Parapedobacter indicus</name>
    <dbReference type="NCBI Taxonomy" id="1477437"/>
    <lineage>
        <taxon>Bacteria</taxon>
        <taxon>Pseudomonadati</taxon>
        <taxon>Bacteroidota</taxon>
        <taxon>Sphingobacteriia</taxon>
        <taxon>Sphingobacteriales</taxon>
        <taxon>Sphingobacteriaceae</taxon>
        <taxon>Parapedobacter</taxon>
    </lineage>
</organism>
<evidence type="ECO:0000313" key="2">
    <source>
        <dbReference type="Proteomes" id="UP000198670"/>
    </source>
</evidence>
<dbReference type="AlphaFoldDB" id="A0A1I3UCG3"/>
<protein>
    <recommendedName>
        <fullName evidence="3">DUF4397 domain-containing protein</fullName>
    </recommendedName>
</protein>
<proteinExistence type="predicted"/>
<dbReference type="STRING" id="1477437.SAMN05444682_114113"/>
<name>A0A1I3UCG3_9SPHI</name>
<dbReference type="RefSeq" id="WP_090631656.1">
    <property type="nucleotide sequence ID" value="NZ_FOQO01000014.1"/>
</dbReference>
<dbReference type="Proteomes" id="UP000198670">
    <property type="component" value="Unassembled WGS sequence"/>
</dbReference>
<dbReference type="OrthoDB" id="706927at2"/>